<dbReference type="EMBL" id="JBHUIO010000011">
    <property type="protein sequence ID" value="MFD2171609.1"/>
    <property type="molecule type" value="Genomic_DNA"/>
</dbReference>
<dbReference type="RefSeq" id="WP_386048565.1">
    <property type="nucleotide sequence ID" value="NZ_JBHUIO010000011.1"/>
</dbReference>
<reference evidence="2" key="1">
    <citation type="journal article" date="2019" name="Int. J. Syst. Evol. Microbiol.">
        <title>The Global Catalogue of Microorganisms (GCM) 10K type strain sequencing project: providing services to taxonomists for standard genome sequencing and annotation.</title>
        <authorList>
            <consortium name="The Broad Institute Genomics Platform"/>
            <consortium name="The Broad Institute Genome Sequencing Center for Infectious Disease"/>
            <person name="Wu L."/>
            <person name="Ma J."/>
        </authorList>
    </citation>
    <scope>NUCLEOTIDE SEQUENCE [LARGE SCALE GENOMIC DNA]</scope>
    <source>
        <strain evidence="2">CGMCC 1.13574</strain>
    </source>
</reference>
<evidence type="ECO:0000313" key="2">
    <source>
        <dbReference type="Proteomes" id="UP001597343"/>
    </source>
</evidence>
<keyword evidence="2" id="KW-1185">Reference proteome</keyword>
<sequence length="76" mass="8881">MFTPRKFWHPYVSPFDPCKPILVKSYSTPPSLYIQVQPPNLPQFDPHTALCKGTLWPLYYDPYHGPVEGKHPEVER</sequence>
<comment type="caution">
    <text evidence="1">The sequence shown here is derived from an EMBL/GenBank/DDBJ whole genome shotgun (WGS) entry which is preliminary data.</text>
</comment>
<dbReference type="InterPro" id="IPR020256">
    <property type="entry name" value="Spore_coat_CotJA"/>
</dbReference>
<name>A0ABW5A1D4_9BACL</name>
<evidence type="ECO:0000313" key="1">
    <source>
        <dbReference type="EMBL" id="MFD2171609.1"/>
    </source>
</evidence>
<dbReference type="Pfam" id="PF11007">
    <property type="entry name" value="CotJA"/>
    <property type="match status" value="1"/>
</dbReference>
<organism evidence="1 2">
    <name type="scientific">Tumebacillus lipolyticus</name>
    <dbReference type="NCBI Taxonomy" id="1280370"/>
    <lineage>
        <taxon>Bacteria</taxon>
        <taxon>Bacillati</taxon>
        <taxon>Bacillota</taxon>
        <taxon>Bacilli</taxon>
        <taxon>Bacillales</taxon>
        <taxon>Alicyclobacillaceae</taxon>
        <taxon>Tumebacillus</taxon>
    </lineage>
</organism>
<accession>A0ABW5A1D4</accession>
<gene>
    <name evidence="1" type="ORF">ACFSOY_16730</name>
</gene>
<dbReference type="Proteomes" id="UP001597343">
    <property type="component" value="Unassembled WGS sequence"/>
</dbReference>
<proteinExistence type="predicted"/>
<protein>
    <submittedName>
        <fullName evidence="1">Spore coat associated protein CotJA</fullName>
    </submittedName>
</protein>